<dbReference type="EMBL" id="RWJF01000001">
    <property type="protein sequence ID" value="RST30137.1"/>
    <property type="molecule type" value="Genomic_DNA"/>
</dbReference>
<comment type="caution">
    <text evidence="1">The sequence shown here is derived from an EMBL/GenBank/DDBJ whole genome shotgun (WGS) entry which is preliminary data.</text>
</comment>
<dbReference type="RefSeq" id="WP_126717972.1">
    <property type="nucleotide sequence ID" value="NZ_RWJF01000001.1"/>
</dbReference>
<evidence type="ECO:0000313" key="2">
    <source>
        <dbReference type="Proteomes" id="UP000274661"/>
    </source>
</evidence>
<protein>
    <submittedName>
        <fullName evidence="1">Uncharacterized protein</fullName>
    </submittedName>
</protein>
<sequence>MNADDRLATEIAIAAANEAMRSISIKVAVLPARLQNAAILAVFVRLAGRAEAYRRRYPELAPMFAKVGDIAEQDLALMQRASDAHEQVGTVAHG</sequence>
<proteinExistence type="predicted"/>
<name>A0A3R9WMU2_9SPHN</name>
<gene>
    <name evidence="1" type="ORF">HMF7854_04330</name>
</gene>
<evidence type="ECO:0000313" key="1">
    <source>
        <dbReference type="EMBL" id="RST30137.1"/>
    </source>
</evidence>
<keyword evidence="2" id="KW-1185">Reference proteome</keyword>
<reference evidence="1 2" key="1">
    <citation type="submission" date="2018-12" db="EMBL/GenBank/DDBJ databases">
        <title>Sphingomonas sp. HMF7854 Genome sequencing and assembly.</title>
        <authorList>
            <person name="Cha I."/>
            <person name="Kang H."/>
            <person name="Kim H."/>
            <person name="Kang J."/>
            <person name="Joh K."/>
        </authorList>
    </citation>
    <scope>NUCLEOTIDE SEQUENCE [LARGE SCALE GENOMIC DNA]</scope>
    <source>
        <strain evidence="1 2">HMF7854</strain>
    </source>
</reference>
<accession>A0A3R9WMU2</accession>
<dbReference type="AlphaFoldDB" id="A0A3R9WMU2"/>
<organism evidence="1 2">
    <name type="scientific">Sphingomonas ginkgonis</name>
    <dbReference type="NCBI Taxonomy" id="2315330"/>
    <lineage>
        <taxon>Bacteria</taxon>
        <taxon>Pseudomonadati</taxon>
        <taxon>Pseudomonadota</taxon>
        <taxon>Alphaproteobacteria</taxon>
        <taxon>Sphingomonadales</taxon>
        <taxon>Sphingomonadaceae</taxon>
        <taxon>Sphingomonas</taxon>
    </lineage>
</organism>
<dbReference type="Proteomes" id="UP000274661">
    <property type="component" value="Unassembled WGS sequence"/>
</dbReference>